<keyword evidence="2" id="KW-1185">Reference proteome</keyword>
<sequence>MYAFNRVPDIGGIMMNQGKMFAVLGYSSDSGNALNTYKKLVPLSFGGKNACKSMNIAEIGVFWTTNSCVRVKKFGATDFEIRVVSKFKYKNERPEDWEFLKSEDFVRQRDITIRVALNKASCSAVVTRRTYVPLDKKTVVASRTGPIGCALVR</sequence>
<dbReference type="EMBL" id="JAFMPY010000001">
    <property type="protein sequence ID" value="MBO0902144.1"/>
    <property type="molecule type" value="Genomic_DNA"/>
</dbReference>
<accession>A0ABS3IXK0</accession>
<dbReference type="RefSeq" id="WP_207348791.1">
    <property type="nucleotide sequence ID" value="NZ_JAFMPY010000001.1"/>
</dbReference>
<reference evidence="1 2" key="1">
    <citation type="submission" date="2021-03" db="EMBL/GenBank/DDBJ databases">
        <title>Whole genome sequence of Jiella sp. MQZ13P-4.</title>
        <authorList>
            <person name="Tuo L."/>
        </authorList>
    </citation>
    <scope>NUCLEOTIDE SEQUENCE [LARGE SCALE GENOMIC DNA]</scope>
    <source>
        <strain evidence="1 2">MQZ13P-4</strain>
    </source>
</reference>
<proteinExistence type="predicted"/>
<gene>
    <name evidence="1" type="ORF">J1C47_00685</name>
</gene>
<comment type="caution">
    <text evidence="1">The sequence shown here is derived from an EMBL/GenBank/DDBJ whole genome shotgun (WGS) entry which is preliminary data.</text>
</comment>
<dbReference type="Proteomes" id="UP000664288">
    <property type="component" value="Unassembled WGS sequence"/>
</dbReference>
<protein>
    <submittedName>
        <fullName evidence="1">Uncharacterized protein</fullName>
    </submittedName>
</protein>
<evidence type="ECO:0000313" key="2">
    <source>
        <dbReference type="Proteomes" id="UP000664288"/>
    </source>
</evidence>
<evidence type="ECO:0000313" key="1">
    <source>
        <dbReference type="EMBL" id="MBO0902144.1"/>
    </source>
</evidence>
<organism evidence="1 2">
    <name type="scientific">Jiella sonneratiae</name>
    <dbReference type="NCBI Taxonomy" id="2816856"/>
    <lineage>
        <taxon>Bacteria</taxon>
        <taxon>Pseudomonadati</taxon>
        <taxon>Pseudomonadota</taxon>
        <taxon>Alphaproteobacteria</taxon>
        <taxon>Hyphomicrobiales</taxon>
        <taxon>Aurantimonadaceae</taxon>
        <taxon>Jiella</taxon>
    </lineage>
</organism>
<name>A0ABS3IXK0_9HYPH</name>